<comment type="similarity">
    <text evidence="1">Belongs to the leucine-binding protein family.</text>
</comment>
<evidence type="ECO:0000313" key="4">
    <source>
        <dbReference type="EMBL" id="MBB6481581.1"/>
    </source>
</evidence>
<dbReference type="SUPFAM" id="SSF53822">
    <property type="entry name" value="Periplasmic binding protein-like I"/>
    <property type="match status" value="1"/>
</dbReference>
<keyword evidence="5" id="KW-1185">Reference proteome</keyword>
<dbReference type="InterPro" id="IPR028082">
    <property type="entry name" value="Peripla_BP_I"/>
</dbReference>
<evidence type="ECO:0000313" key="5">
    <source>
        <dbReference type="Proteomes" id="UP000587760"/>
    </source>
</evidence>
<proteinExistence type="inferred from homology"/>
<dbReference type="Pfam" id="PF13458">
    <property type="entry name" value="Peripla_BP_6"/>
    <property type="match status" value="1"/>
</dbReference>
<dbReference type="InterPro" id="IPR051010">
    <property type="entry name" value="BCAA_transport"/>
</dbReference>
<dbReference type="Gene3D" id="3.40.50.2300">
    <property type="match status" value="2"/>
</dbReference>
<reference evidence="4 5" key="1">
    <citation type="submission" date="2020-08" db="EMBL/GenBank/DDBJ databases">
        <title>Genomic Encyclopedia of Type Strains, Phase IV (KMG-IV): sequencing the most valuable type-strain genomes for metagenomic binning, comparative biology and taxonomic classification.</title>
        <authorList>
            <person name="Goeker M."/>
        </authorList>
    </citation>
    <scope>NUCLEOTIDE SEQUENCE [LARGE SCALE GENOMIC DNA]</scope>
    <source>
        <strain evidence="4 5">DSM 2461</strain>
    </source>
</reference>
<dbReference type="Proteomes" id="UP000587760">
    <property type="component" value="Unassembled WGS sequence"/>
</dbReference>
<protein>
    <submittedName>
        <fullName evidence="4">Branched-chain amino acid transport system substrate-binding protein</fullName>
    </submittedName>
</protein>
<evidence type="ECO:0000256" key="1">
    <source>
        <dbReference type="ARBA" id="ARBA00010062"/>
    </source>
</evidence>
<dbReference type="AlphaFoldDB" id="A0A841RDX1"/>
<dbReference type="InterPro" id="IPR028081">
    <property type="entry name" value="Leu-bd"/>
</dbReference>
<accession>A0A841RDX1</accession>
<dbReference type="PANTHER" id="PTHR30483">
    <property type="entry name" value="LEUCINE-SPECIFIC-BINDING PROTEIN"/>
    <property type="match status" value="1"/>
</dbReference>
<dbReference type="RefSeq" id="WP_184747821.1">
    <property type="nucleotide sequence ID" value="NZ_JACHGJ010000007.1"/>
</dbReference>
<gene>
    <name evidence="4" type="ORF">HNR50_003261</name>
</gene>
<keyword evidence="2" id="KW-0732">Signal</keyword>
<dbReference type="PANTHER" id="PTHR30483:SF6">
    <property type="entry name" value="PERIPLASMIC BINDING PROTEIN OF ABC TRANSPORTER FOR NATURAL AMINO ACIDS"/>
    <property type="match status" value="1"/>
</dbReference>
<sequence length="370" mass="40898">MKSLRYSVLLLAWVLLISCGEKEPVKVGFTSWLSGPNSVLGIAGRDAVELAFDQVNEAGGINGRLVELVIKDDLGDAEQAVKGDRELIDAGCVAILGHMHSSMCIAALPQINEQKILMISPTASSDQLSGQDDYFFRIAPLASMEIEKLAKYAVDNLNLKNMVCVYDMSNQGYSERWNSDFNGELKKSGRSFIRSIPFNSVENPDYGKIAESIMSAEPDGLLLVANSISTALICQQLDKRDARIGLLSTGWANSDDFIQTGGPAVNGVTFAQARDLNSSGEKYRDFVDSFKESYNRAPDMASIYSYEAALVMIDLLKKTTDRDKLREELKSTGRFDGLQQDITFDAFGENRQEEYFYLQVRDGKLVTINP</sequence>
<dbReference type="PROSITE" id="PS51257">
    <property type="entry name" value="PROKAR_LIPOPROTEIN"/>
    <property type="match status" value="1"/>
</dbReference>
<name>A0A841RDX1_9SPIO</name>
<evidence type="ECO:0000259" key="3">
    <source>
        <dbReference type="Pfam" id="PF13458"/>
    </source>
</evidence>
<dbReference type="EMBL" id="JACHGJ010000007">
    <property type="protein sequence ID" value="MBB6481581.1"/>
    <property type="molecule type" value="Genomic_DNA"/>
</dbReference>
<feature type="domain" description="Leucine-binding protein" evidence="3">
    <location>
        <begin position="24"/>
        <end position="363"/>
    </location>
</feature>
<comment type="caution">
    <text evidence="4">The sequence shown here is derived from an EMBL/GenBank/DDBJ whole genome shotgun (WGS) entry which is preliminary data.</text>
</comment>
<dbReference type="CDD" id="cd19983">
    <property type="entry name" value="PBP1_ABC_HAAT-like"/>
    <property type="match status" value="1"/>
</dbReference>
<organism evidence="4 5">
    <name type="scientific">Spirochaeta isovalerica</name>
    <dbReference type="NCBI Taxonomy" id="150"/>
    <lineage>
        <taxon>Bacteria</taxon>
        <taxon>Pseudomonadati</taxon>
        <taxon>Spirochaetota</taxon>
        <taxon>Spirochaetia</taxon>
        <taxon>Spirochaetales</taxon>
        <taxon>Spirochaetaceae</taxon>
        <taxon>Spirochaeta</taxon>
    </lineage>
</organism>
<evidence type="ECO:0000256" key="2">
    <source>
        <dbReference type="ARBA" id="ARBA00022729"/>
    </source>
</evidence>